<keyword evidence="2" id="KW-0472">Membrane</keyword>
<sequence length="74" mass="8251">MFGAVFNTIHYLRRAAHERPVIFFALIVGAFGPVAVLTVPGLRAQQGWKPAERVPISYPLPDRQRSPVSGYDDE</sequence>
<keyword evidence="2" id="KW-0812">Transmembrane</keyword>
<protein>
    <recommendedName>
        <fullName evidence="5">Nadh-ubiquinone oxidoreductase kDa subunit</fullName>
    </recommendedName>
</protein>
<dbReference type="AlphaFoldDB" id="A0A0M8MT46"/>
<evidence type="ECO:0000256" key="2">
    <source>
        <dbReference type="SAM" id="Phobius"/>
    </source>
</evidence>
<dbReference type="VEuPathDB" id="FungiDB:Malapachy_1485"/>
<dbReference type="EMBL" id="LGAV01000007">
    <property type="protein sequence ID" value="KOS13250.1"/>
    <property type="molecule type" value="Genomic_DNA"/>
</dbReference>
<dbReference type="InterPro" id="IPR039961">
    <property type="entry name" value="Nuo9.5"/>
</dbReference>
<evidence type="ECO:0000313" key="3">
    <source>
        <dbReference type="EMBL" id="KOS13250.1"/>
    </source>
</evidence>
<dbReference type="CDD" id="cd22903">
    <property type="entry name" value="NI9M"/>
    <property type="match status" value="1"/>
</dbReference>
<dbReference type="Proteomes" id="UP000037751">
    <property type="component" value="Unassembled WGS sequence"/>
</dbReference>
<keyword evidence="2" id="KW-1133">Transmembrane helix</keyword>
<dbReference type="GeneID" id="28727864"/>
<dbReference type="OrthoDB" id="2093409at2759"/>
<dbReference type="PANTHER" id="PTHR38488:SF1">
    <property type="entry name" value="OXIDOREDUCTASE 9.5 KDA SUBUNIT, PUTATIVE (AFU_ORTHOLOGUE AFUA_5G08980)-RELATED"/>
    <property type="match status" value="1"/>
</dbReference>
<dbReference type="PANTHER" id="PTHR38488">
    <property type="entry name" value="OXIDOREDUCTASE 9.5 KDA SUBUNIT, PUTATIVE (AFU_ORTHOLOGUE AFUA_5G08980)-RELATED"/>
    <property type="match status" value="1"/>
</dbReference>
<organism evidence="3 4">
    <name type="scientific">Malassezia pachydermatis</name>
    <dbReference type="NCBI Taxonomy" id="77020"/>
    <lineage>
        <taxon>Eukaryota</taxon>
        <taxon>Fungi</taxon>
        <taxon>Dikarya</taxon>
        <taxon>Basidiomycota</taxon>
        <taxon>Ustilaginomycotina</taxon>
        <taxon>Malasseziomycetes</taxon>
        <taxon>Malasseziales</taxon>
        <taxon>Malasseziaceae</taxon>
        <taxon>Malassezia</taxon>
    </lineage>
</organism>
<evidence type="ECO:0000313" key="4">
    <source>
        <dbReference type="Proteomes" id="UP000037751"/>
    </source>
</evidence>
<accession>A0A0M8MT46</accession>
<dbReference type="STRING" id="77020.A0A0M8MT46"/>
<keyword evidence="4" id="KW-1185">Reference proteome</keyword>
<comment type="caution">
    <text evidence="3">The sequence shown here is derived from an EMBL/GenBank/DDBJ whole genome shotgun (WGS) entry which is preliminary data.</text>
</comment>
<proteinExistence type="predicted"/>
<evidence type="ECO:0008006" key="5">
    <source>
        <dbReference type="Google" id="ProtNLM"/>
    </source>
</evidence>
<name>A0A0M8MT46_9BASI</name>
<reference evidence="3 4" key="1">
    <citation type="submission" date="2015-07" db="EMBL/GenBank/DDBJ databases">
        <title>Draft Genome Sequence of Malassezia furfur CBS1878 and Malassezia pachydermatis CBS1879.</title>
        <authorList>
            <person name="Triana S."/>
            <person name="Ohm R."/>
            <person name="Gonzalez A."/>
            <person name="DeCock H."/>
            <person name="Restrepo S."/>
            <person name="Celis A."/>
        </authorList>
    </citation>
    <scope>NUCLEOTIDE SEQUENCE [LARGE SCALE GENOMIC DNA]</scope>
    <source>
        <strain evidence="3 4">CBS 1879</strain>
    </source>
</reference>
<evidence type="ECO:0000256" key="1">
    <source>
        <dbReference type="SAM" id="MobiDB-lite"/>
    </source>
</evidence>
<dbReference type="RefSeq" id="XP_017990882.1">
    <property type="nucleotide sequence ID" value="XM_018135989.1"/>
</dbReference>
<feature type="region of interest" description="Disordered" evidence="1">
    <location>
        <begin position="54"/>
        <end position="74"/>
    </location>
</feature>
<gene>
    <name evidence="3" type="ORF">Malapachy_1485</name>
</gene>
<feature type="transmembrane region" description="Helical" evidence="2">
    <location>
        <begin position="20"/>
        <end position="39"/>
    </location>
</feature>